<reference evidence="1 2" key="1">
    <citation type="submission" date="2010-12" db="EMBL/GenBank/DDBJ databases">
        <title>Complete sequence of Ethanoligenens harbinense YUAN-3.</title>
        <authorList>
            <person name="Lucas S."/>
            <person name="Copeland A."/>
            <person name="Lapidus A."/>
            <person name="Cheng J.-F."/>
            <person name="Bruce D."/>
            <person name="Goodwin L."/>
            <person name="Pitluck S."/>
            <person name="Chertkov O."/>
            <person name="Misra M."/>
            <person name="Detter J.C."/>
            <person name="Han C."/>
            <person name="Tapia R."/>
            <person name="Land M."/>
            <person name="Hauser L."/>
            <person name="Jeffries C."/>
            <person name="Kyrpides N."/>
            <person name="Ivanova N."/>
            <person name="Mikhailova N."/>
            <person name="Wang A."/>
            <person name="Mouttaki H."/>
            <person name="He Z."/>
            <person name="Zhou J."/>
            <person name="Hemme C.L."/>
            <person name="Woyke T."/>
        </authorList>
    </citation>
    <scope>NUCLEOTIDE SEQUENCE [LARGE SCALE GENOMIC DNA]</scope>
    <source>
        <strain evidence="2">DSM 18485 / JCM 12961 / CGMCC 1.5033 / YUAN-3</strain>
    </source>
</reference>
<dbReference type="HOGENOM" id="CLU_2600807_0_0_9"/>
<keyword evidence="2" id="KW-1185">Reference proteome</keyword>
<accession>E6U3T2</accession>
<evidence type="ECO:0000313" key="1">
    <source>
        <dbReference type="EMBL" id="ADU26499.1"/>
    </source>
</evidence>
<proteinExistence type="predicted"/>
<protein>
    <submittedName>
        <fullName evidence="1">Uncharacterized protein</fullName>
    </submittedName>
</protein>
<dbReference type="AlphaFoldDB" id="E6U3T2"/>
<sequence length="79" mass="9566">MIFRRFLFFIRYLLHWLKELFHDRSGGGTPGDRFQSTCREVRIGDTCYCLTSRYEGFKDMTRPLNDWRSRRRGAVLMPK</sequence>
<dbReference type="EMBL" id="CP002400">
    <property type="protein sequence ID" value="ADU26499.1"/>
    <property type="molecule type" value="Genomic_DNA"/>
</dbReference>
<dbReference type="KEGG" id="eha:Ethha_0942"/>
<organism evidence="1 2">
    <name type="scientific">Ethanoligenens harbinense (strain DSM 18485 / JCM 12961 / CGMCC 1.5033 / YUAN-3)</name>
    <dbReference type="NCBI Taxonomy" id="663278"/>
    <lineage>
        <taxon>Bacteria</taxon>
        <taxon>Bacillati</taxon>
        <taxon>Bacillota</taxon>
        <taxon>Clostridia</taxon>
        <taxon>Eubacteriales</taxon>
        <taxon>Oscillospiraceae</taxon>
        <taxon>Ethanoligenens</taxon>
    </lineage>
</organism>
<gene>
    <name evidence="1" type="ordered locus">Ethha_0942</name>
</gene>
<dbReference type="Proteomes" id="UP000001551">
    <property type="component" value="Chromosome"/>
</dbReference>
<name>E6U3T2_ETHHY</name>
<evidence type="ECO:0000313" key="2">
    <source>
        <dbReference type="Proteomes" id="UP000001551"/>
    </source>
</evidence>